<dbReference type="GO" id="GO:0006508">
    <property type="term" value="P:proteolysis"/>
    <property type="evidence" value="ECO:0007669"/>
    <property type="project" value="InterPro"/>
</dbReference>
<keyword evidence="4" id="KW-1185">Reference proteome</keyword>
<dbReference type="PRINTS" id="PR00922">
    <property type="entry name" value="DADACBPTASE3"/>
</dbReference>
<name>A0A1H1L415_9CORY</name>
<evidence type="ECO:0000256" key="1">
    <source>
        <dbReference type="ARBA" id="ARBA00006096"/>
    </source>
</evidence>
<proteinExistence type="inferred from homology"/>
<dbReference type="Pfam" id="PF02113">
    <property type="entry name" value="Peptidase_S13"/>
    <property type="match status" value="2"/>
</dbReference>
<dbReference type="EMBL" id="LT629765">
    <property type="protein sequence ID" value="SDR69276.1"/>
    <property type="molecule type" value="Genomic_DNA"/>
</dbReference>
<dbReference type="Proteomes" id="UP000182237">
    <property type="component" value="Chromosome I"/>
</dbReference>
<dbReference type="GO" id="GO:0004185">
    <property type="term" value="F:serine-type carboxypeptidase activity"/>
    <property type="evidence" value="ECO:0007669"/>
    <property type="project" value="InterPro"/>
</dbReference>
<sequence length="416" mass="42886">MKVWTWAVGAAAVISVGAVAGIGVSAQQQRAELTHAPAFELTAPAPIVEPASPSPIDATTRAAEIARLAADPALGTFHARISSADTGEVIFDQLSADPLRPASTTKVLTAAAALLELGPADTITTDVVAGKTPGQVVIKAAGDVWFDEETLDRLAAEIGSADAVYVDTSAWPGETLLPGWDPVDIDAGFVAPLEPIMLHGGRIGATEGDVPRSHTPALDVARALAERLGADVADYGAAPAGAQVLASAESPDLTARLKAMMKDSDNVMAEAIGREVAAHRGAASPQATLDALAERGYDTTAVTLADGSGLSTFNLIPPRLLDELLVDAARAEPLRPLLSTLPVAHGEGTLAERYADLPGRGWVRAKTGTLDSTSALAGTVTSREGNVYTFAFISNGSDILAARRALDELASVLREF</sequence>
<evidence type="ECO:0000313" key="3">
    <source>
        <dbReference type="EMBL" id="SDR69276.1"/>
    </source>
</evidence>
<organism evidence="3 4">
    <name type="scientific">Corynebacterium timonense</name>
    <dbReference type="NCBI Taxonomy" id="441500"/>
    <lineage>
        <taxon>Bacteria</taxon>
        <taxon>Bacillati</taxon>
        <taxon>Actinomycetota</taxon>
        <taxon>Actinomycetes</taxon>
        <taxon>Mycobacteriales</taxon>
        <taxon>Corynebacteriaceae</taxon>
        <taxon>Corynebacterium</taxon>
    </lineage>
</organism>
<keyword evidence="2" id="KW-0378">Hydrolase</keyword>
<dbReference type="NCBIfam" id="TIGR00666">
    <property type="entry name" value="PBP4"/>
    <property type="match status" value="1"/>
</dbReference>
<dbReference type="STRING" id="1203190.GCA_000312345_02383"/>
<protein>
    <submittedName>
        <fullName evidence="3">D-alanyl-D-alanine carboxypeptidase / D-alanyl-D-alanine-endopeptidase (Penicillin-binding protein 4)</fullName>
    </submittedName>
</protein>
<dbReference type="PANTHER" id="PTHR30023:SF0">
    <property type="entry name" value="PENICILLIN-SENSITIVE CARBOXYPEPTIDASE A"/>
    <property type="match status" value="1"/>
</dbReference>
<gene>
    <name evidence="3" type="ORF">SAMN04488539_0054</name>
</gene>
<evidence type="ECO:0000256" key="2">
    <source>
        <dbReference type="ARBA" id="ARBA00022801"/>
    </source>
</evidence>
<evidence type="ECO:0000313" key="4">
    <source>
        <dbReference type="Proteomes" id="UP000182237"/>
    </source>
</evidence>
<keyword evidence="3" id="KW-0645">Protease</keyword>
<reference evidence="3 4" key="1">
    <citation type="submission" date="2016-10" db="EMBL/GenBank/DDBJ databases">
        <authorList>
            <person name="de Groot N.N."/>
        </authorList>
    </citation>
    <scope>NUCLEOTIDE SEQUENCE [LARGE SCALE GENOMIC DNA]</scope>
    <source>
        <strain evidence="3 4">DSM 45434</strain>
    </source>
</reference>
<comment type="similarity">
    <text evidence="1">Belongs to the peptidase S13 family.</text>
</comment>
<dbReference type="eggNOG" id="COG2027">
    <property type="taxonomic scope" value="Bacteria"/>
</dbReference>
<dbReference type="InterPro" id="IPR000667">
    <property type="entry name" value="Peptidase_S13"/>
</dbReference>
<dbReference type="InterPro" id="IPR012338">
    <property type="entry name" value="Beta-lactam/transpept-like"/>
</dbReference>
<dbReference type="AlphaFoldDB" id="A0A1H1L415"/>
<dbReference type="OrthoDB" id="56883at2"/>
<accession>A0A1H1L415</accession>
<dbReference type="GO" id="GO:0000270">
    <property type="term" value="P:peptidoglycan metabolic process"/>
    <property type="evidence" value="ECO:0007669"/>
    <property type="project" value="TreeGrafter"/>
</dbReference>
<keyword evidence="3" id="KW-0121">Carboxypeptidase</keyword>
<dbReference type="Gene3D" id="3.40.710.10">
    <property type="entry name" value="DD-peptidase/beta-lactamase superfamily"/>
    <property type="match status" value="2"/>
</dbReference>
<dbReference type="PANTHER" id="PTHR30023">
    <property type="entry name" value="D-ALANYL-D-ALANINE CARBOXYPEPTIDASE"/>
    <property type="match status" value="1"/>
</dbReference>
<dbReference type="RefSeq" id="WP_040421879.1">
    <property type="nucleotide sequence ID" value="NZ_LT629765.1"/>
</dbReference>
<dbReference type="SUPFAM" id="SSF56601">
    <property type="entry name" value="beta-lactamase/transpeptidase-like"/>
    <property type="match status" value="1"/>
</dbReference>